<reference evidence="4" key="1">
    <citation type="submission" date="2016-10" db="EMBL/GenBank/DDBJ databases">
        <authorList>
            <person name="Varghese N."/>
            <person name="Submissions S."/>
        </authorList>
    </citation>
    <scope>NUCLEOTIDE SEQUENCE [LARGE SCALE GENOMIC DNA]</scope>
    <source>
        <strain evidence="4">DSM 45843</strain>
    </source>
</reference>
<dbReference type="EMBL" id="FNIR01000002">
    <property type="protein sequence ID" value="SDN79160.1"/>
    <property type="molecule type" value="Genomic_DNA"/>
</dbReference>
<dbReference type="STRING" id="1052260.SAMN05660199_00690"/>
<evidence type="ECO:0000313" key="3">
    <source>
        <dbReference type="EMBL" id="SDN79160.1"/>
    </source>
</evidence>
<dbReference type="Proteomes" id="UP000199088">
    <property type="component" value="Unassembled WGS sequence"/>
</dbReference>
<feature type="compositionally biased region" description="Polar residues" evidence="1">
    <location>
        <begin position="119"/>
        <end position="129"/>
    </location>
</feature>
<accession>A0A1H0E9W6</accession>
<keyword evidence="4" id="KW-1185">Reference proteome</keyword>
<proteinExistence type="predicted"/>
<feature type="domain" description="DUF4232" evidence="2">
    <location>
        <begin position="116"/>
        <end position="250"/>
    </location>
</feature>
<dbReference type="AlphaFoldDB" id="A0A1H0E9W6"/>
<dbReference type="InterPro" id="IPR025326">
    <property type="entry name" value="DUF4232"/>
</dbReference>
<protein>
    <recommendedName>
        <fullName evidence="2">DUF4232 domain-containing protein</fullName>
    </recommendedName>
</protein>
<name>A0A1H0E9W6_9ACTN</name>
<dbReference type="Pfam" id="PF14016">
    <property type="entry name" value="DUF4232"/>
    <property type="match status" value="1"/>
</dbReference>
<sequence length="254" mass="25139">MSRIGDEVHRTVTSVQVRTTVARGNMVVMTNLTKRLALPVLLAGGLALSACSFTGGTEDAAGPATTTTPSATTSSATTSPASTTVPAAATSAASGGTPAPESADPEPTTAGGPDRCHTSELTGSLSQGDSAAGNRYATLTLTNTGGEVCTVYGYGGLGLVGQGGSVVPSRQSRVAGPDGSGGSRTTLQPGQAVAATLHWTVVATGPEPTTGDCEATPAVLTVIPPNETDSLSVTWTYGPVCDMGLIEQTPYAAA</sequence>
<evidence type="ECO:0000259" key="2">
    <source>
        <dbReference type="Pfam" id="PF14016"/>
    </source>
</evidence>
<gene>
    <name evidence="3" type="ORF">SAMN05660199_00690</name>
</gene>
<evidence type="ECO:0000256" key="1">
    <source>
        <dbReference type="SAM" id="MobiDB-lite"/>
    </source>
</evidence>
<evidence type="ECO:0000313" key="4">
    <source>
        <dbReference type="Proteomes" id="UP000199088"/>
    </source>
</evidence>
<feature type="region of interest" description="Disordered" evidence="1">
    <location>
        <begin position="59"/>
        <end position="131"/>
    </location>
</feature>
<organism evidence="3 4">
    <name type="scientific">Klenkia soli</name>
    <dbReference type="NCBI Taxonomy" id="1052260"/>
    <lineage>
        <taxon>Bacteria</taxon>
        <taxon>Bacillati</taxon>
        <taxon>Actinomycetota</taxon>
        <taxon>Actinomycetes</taxon>
        <taxon>Geodermatophilales</taxon>
        <taxon>Geodermatophilaceae</taxon>
        <taxon>Klenkia</taxon>
    </lineage>
</organism>
<feature type="compositionally biased region" description="Low complexity" evidence="1">
    <location>
        <begin position="60"/>
        <end position="100"/>
    </location>
</feature>